<protein>
    <submittedName>
        <fullName evidence="1">Uncharacterized protein</fullName>
    </submittedName>
</protein>
<name>K9W7E8_9CYAN</name>
<dbReference type="EMBL" id="CP003630">
    <property type="protein sequence ID" value="AFZ16305.1"/>
    <property type="molecule type" value="Genomic_DNA"/>
</dbReference>
<dbReference type="RefSeq" id="WP_015180469.1">
    <property type="nucleotide sequence ID" value="NC_019738.1"/>
</dbReference>
<proteinExistence type="predicted"/>
<keyword evidence="2" id="KW-1185">Reference proteome</keyword>
<gene>
    <name evidence="1" type="ORF">Mic7113_0384</name>
</gene>
<dbReference type="eggNOG" id="ENOG502Z7VH">
    <property type="taxonomic scope" value="Bacteria"/>
</dbReference>
<dbReference type="OrthoDB" id="569576at2"/>
<dbReference type="AlphaFoldDB" id="K9W7E8"/>
<dbReference type="PATRIC" id="fig|1173027.3.peg.423"/>
<accession>K9W7E8</accession>
<organism evidence="1 2">
    <name type="scientific">Allocoleopsis franciscana PCC 7113</name>
    <dbReference type="NCBI Taxonomy" id="1173027"/>
    <lineage>
        <taxon>Bacteria</taxon>
        <taxon>Bacillati</taxon>
        <taxon>Cyanobacteriota</taxon>
        <taxon>Cyanophyceae</taxon>
        <taxon>Coleofasciculales</taxon>
        <taxon>Coleofasciculaceae</taxon>
        <taxon>Allocoleopsis</taxon>
        <taxon>Allocoleopsis franciscana</taxon>
    </lineage>
</organism>
<dbReference type="HOGENOM" id="CLU_838903_0_0_3"/>
<dbReference type="Proteomes" id="UP000010471">
    <property type="component" value="Chromosome"/>
</dbReference>
<evidence type="ECO:0000313" key="1">
    <source>
        <dbReference type="EMBL" id="AFZ16305.1"/>
    </source>
</evidence>
<evidence type="ECO:0000313" key="2">
    <source>
        <dbReference type="Proteomes" id="UP000010471"/>
    </source>
</evidence>
<dbReference type="KEGG" id="mic:Mic7113_0384"/>
<reference evidence="1 2" key="1">
    <citation type="submission" date="2012-06" db="EMBL/GenBank/DDBJ databases">
        <title>Finished chromosome of genome of Microcoleus sp. PCC 7113.</title>
        <authorList>
            <consortium name="US DOE Joint Genome Institute"/>
            <person name="Gugger M."/>
            <person name="Coursin T."/>
            <person name="Rippka R."/>
            <person name="Tandeau De Marsac N."/>
            <person name="Huntemann M."/>
            <person name="Wei C.-L."/>
            <person name="Han J."/>
            <person name="Detter J.C."/>
            <person name="Han C."/>
            <person name="Tapia R."/>
            <person name="Chen A."/>
            <person name="Kyrpides N."/>
            <person name="Mavromatis K."/>
            <person name="Markowitz V."/>
            <person name="Szeto E."/>
            <person name="Ivanova N."/>
            <person name="Pagani I."/>
            <person name="Pati A."/>
            <person name="Goodwin L."/>
            <person name="Nordberg H.P."/>
            <person name="Cantor M.N."/>
            <person name="Hua S.X."/>
            <person name="Woyke T."/>
            <person name="Kerfeld C.A."/>
        </authorList>
    </citation>
    <scope>NUCLEOTIDE SEQUENCE [LARGE SCALE GENOMIC DNA]</scope>
    <source>
        <strain evidence="1 2">PCC 7113</strain>
    </source>
</reference>
<sequence length="350" mass="40360">MNPELIDQWFPIEQQRNYVSMLLNPRRVGLTRRRAECFVRLWTYLLLKQQQELGSHLRQPLTQLQLPKGYVACTHREAAELFYANKDRGSDRAAGMMIDILAALGLIDKDFDGNTICLQISCVPNLHESFESAHPIEFVLDEFNPRTDAVPVASFLAHNYNWLNKTTATVPHKIKQLLRSWAVQYPTGMRVLRRCDTSHPVGFYVLYPVAPESEEKFSLPPGRSLHLSSASDIDPVQMAIPGKDDCTSIMVRSWMIDAPYKNWHNVHRFLEDVQHTLRRMQADFPNLCDFYALLIHPRYEALAQALGFQKIGIDPKIAVYWLYMAVDQFLVLDMAEIVSKLEFCYPSPEF</sequence>